<protein>
    <recommendedName>
        <fullName evidence="5">Carboxylic ester hydrolase</fullName>
        <ecNumber evidence="5">3.1.1.-</ecNumber>
    </recommendedName>
</protein>
<evidence type="ECO:0000313" key="6">
    <source>
        <dbReference type="EMBL" id="KAJ5589397.1"/>
    </source>
</evidence>
<gene>
    <name evidence="6" type="ORF">N7537_012075</name>
</gene>
<dbReference type="RefSeq" id="XP_056748416.1">
    <property type="nucleotide sequence ID" value="XM_056903129.1"/>
</dbReference>
<dbReference type="AlphaFoldDB" id="A0AAD6GU59"/>
<evidence type="ECO:0000256" key="5">
    <source>
        <dbReference type="RuleBase" id="RU361238"/>
    </source>
</evidence>
<evidence type="ECO:0000256" key="1">
    <source>
        <dbReference type="ARBA" id="ARBA00022487"/>
    </source>
</evidence>
<name>A0AAD6GU59_9EURO</name>
<evidence type="ECO:0000313" key="7">
    <source>
        <dbReference type="Proteomes" id="UP001213799"/>
    </source>
</evidence>
<keyword evidence="3 5" id="KW-0378">Hydrolase</keyword>
<comment type="caution">
    <text evidence="6">The sequence shown here is derived from an EMBL/GenBank/DDBJ whole genome shotgun (WGS) entry which is preliminary data.</text>
</comment>
<organism evidence="6 7">
    <name type="scientific">Penicillium hordei</name>
    <dbReference type="NCBI Taxonomy" id="40994"/>
    <lineage>
        <taxon>Eukaryota</taxon>
        <taxon>Fungi</taxon>
        <taxon>Dikarya</taxon>
        <taxon>Ascomycota</taxon>
        <taxon>Pezizomycotina</taxon>
        <taxon>Eurotiomycetes</taxon>
        <taxon>Eurotiomycetidae</taxon>
        <taxon>Eurotiales</taxon>
        <taxon>Aspergillaceae</taxon>
        <taxon>Penicillium</taxon>
    </lineage>
</organism>
<reference evidence="6" key="2">
    <citation type="submission" date="2023-01" db="EMBL/GenBank/DDBJ databases">
        <authorList>
            <person name="Petersen C."/>
        </authorList>
    </citation>
    <scope>NUCLEOTIDE SEQUENCE</scope>
    <source>
        <strain evidence="6">IBT 12815</strain>
    </source>
</reference>
<dbReference type="Proteomes" id="UP001213799">
    <property type="component" value="Unassembled WGS sequence"/>
</dbReference>
<keyword evidence="7" id="KW-1185">Reference proteome</keyword>
<keyword evidence="4" id="KW-1015">Disulfide bond</keyword>
<dbReference type="GO" id="GO:0052689">
    <property type="term" value="F:carboxylic ester hydrolase activity"/>
    <property type="evidence" value="ECO:0007669"/>
    <property type="project" value="UniProtKB-KW"/>
</dbReference>
<evidence type="ECO:0000256" key="4">
    <source>
        <dbReference type="ARBA" id="ARBA00023157"/>
    </source>
</evidence>
<keyword evidence="2" id="KW-0732">Signal</keyword>
<keyword evidence="1" id="KW-0719">Serine esterase</keyword>
<accession>A0AAD6GU59</accession>
<reference evidence="6" key="1">
    <citation type="journal article" date="2023" name="IMA Fungus">
        <title>Comparative genomic study of the Penicillium genus elucidates a diverse pangenome and 15 lateral gene transfer events.</title>
        <authorList>
            <person name="Petersen C."/>
            <person name="Sorensen T."/>
            <person name="Nielsen M.R."/>
            <person name="Sondergaard T.E."/>
            <person name="Sorensen J.L."/>
            <person name="Fitzpatrick D.A."/>
            <person name="Frisvad J.C."/>
            <person name="Nielsen K.L."/>
        </authorList>
    </citation>
    <scope>NUCLEOTIDE SEQUENCE</scope>
    <source>
        <strain evidence="6">IBT 12815</strain>
    </source>
</reference>
<dbReference type="InterPro" id="IPR011118">
    <property type="entry name" value="Tannase/feruloyl_esterase"/>
</dbReference>
<dbReference type="EC" id="3.1.1.-" evidence="5"/>
<dbReference type="EMBL" id="JAQJAE010000006">
    <property type="protein sequence ID" value="KAJ5589397.1"/>
    <property type="molecule type" value="Genomic_DNA"/>
</dbReference>
<evidence type="ECO:0000256" key="3">
    <source>
        <dbReference type="ARBA" id="ARBA00022801"/>
    </source>
</evidence>
<dbReference type="Pfam" id="PF07519">
    <property type="entry name" value="Tannase"/>
    <property type="match status" value="1"/>
</dbReference>
<dbReference type="GeneID" id="81593371"/>
<sequence>MIPFVRPCILASHTTLVTTSLEIGTVSSWCPGAAHRVSNSAQPNGPFPQANLQVMTRYVEQGIIPHTLNTTVLQGDNKGINDQLRAWPLRPYWKGSGKSLACE</sequence>
<evidence type="ECO:0000256" key="2">
    <source>
        <dbReference type="ARBA" id="ARBA00022729"/>
    </source>
</evidence>
<comment type="similarity">
    <text evidence="5">Belongs to the tannase family.</text>
</comment>
<proteinExistence type="inferred from homology"/>